<evidence type="ECO:0000256" key="4">
    <source>
        <dbReference type="PROSITE-ProRule" id="PRU00175"/>
    </source>
</evidence>
<evidence type="ECO:0000259" key="5">
    <source>
        <dbReference type="PROSITE" id="PS50089"/>
    </source>
</evidence>
<evidence type="ECO:0000256" key="1">
    <source>
        <dbReference type="ARBA" id="ARBA00022723"/>
    </source>
</evidence>
<dbReference type="InterPro" id="IPR058919">
    <property type="entry name" value="Pep3/Vps18_RING_C"/>
</dbReference>
<keyword evidence="2 4" id="KW-0863">Zinc-finger</keyword>
<evidence type="ECO:0000313" key="6">
    <source>
        <dbReference type="EMBL" id="KAK8899709.1"/>
    </source>
</evidence>
<name>A0ABR2L8L5_9EUKA</name>
<evidence type="ECO:0000256" key="3">
    <source>
        <dbReference type="ARBA" id="ARBA00022833"/>
    </source>
</evidence>
<dbReference type="Pfam" id="PF26148">
    <property type="entry name" value="VPS18_RING_C"/>
    <property type="match status" value="1"/>
</dbReference>
<dbReference type="SMART" id="SM00184">
    <property type="entry name" value="RING"/>
    <property type="match status" value="1"/>
</dbReference>
<evidence type="ECO:0000256" key="2">
    <source>
        <dbReference type="ARBA" id="ARBA00022771"/>
    </source>
</evidence>
<organism evidence="6 7">
    <name type="scientific">Tritrichomonas musculus</name>
    <dbReference type="NCBI Taxonomy" id="1915356"/>
    <lineage>
        <taxon>Eukaryota</taxon>
        <taxon>Metamonada</taxon>
        <taxon>Parabasalia</taxon>
        <taxon>Tritrichomonadida</taxon>
        <taxon>Tritrichomonadidae</taxon>
        <taxon>Tritrichomonas</taxon>
    </lineage>
</organism>
<dbReference type="Proteomes" id="UP001470230">
    <property type="component" value="Unassembled WGS sequence"/>
</dbReference>
<accession>A0ABR2L8L5</accession>
<evidence type="ECO:0000313" key="7">
    <source>
        <dbReference type="Proteomes" id="UP001470230"/>
    </source>
</evidence>
<reference evidence="6 7" key="1">
    <citation type="submission" date="2024-04" db="EMBL/GenBank/DDBJ databases">
        <title>Tritrichomonas musculus Genome.</title>
        <authorList>
            <person name="Alves-Ferreira E."/>
            <person name="Grigg M."/>
            <person name="Lorenzi H."/>
            <person name="Galac M."/>
        </authorList>
    </citation>
    <scope>NUCLEOTIDE SEQUENCE [LARGE SCALE GENOMIC DNA]</scope>
    <source>
        <strain evidence="6 7">EAF2021</strain>
    </source>
</reference>
<protein>
    <submittedName>
        <fullName evidence="6">Tethering complex subunit</fullName>
    </submittedName>
</protein>
<keyword evidence="3" id="KW-0862">Zinc</keyword>
<keyword evidence="1" id="KW-0479">Metal-binding</keyword>
<sequence length="810" mass="93480">MNRNSIDIFNYSIKSEIVAATSSSTYVWIFLRDNQFIVINSANPRIFYKYVVIPKQEKVKNYKIYVSPDEKSCMLVIKGFLYFYSLLTPDEPPKNIKILPNEIPICGTFFEEEEELNFVFCTSEGKVYQLSLATKFTTDLYTTENKKPIYDIKIIQTKSTQNNSIVTTTFVFLFVHDGICIFAGNEQLVFIFNNNNSNQSKKKNMVQIYAGLANSITIDRTSMYDKEVAITWQKGILSCSIIGLTTNNKIMVNQKASSAVMPSEIVAFTLCKYGYFIAKKDSVEFVSETEENPSRLVIPIPGVIKIIVNKDRIWFFTHQRIFYLQIQRFLNHIIGVAQKVKDYDFLLISSPDQNIRVEALNQKALSFKDHMEFAKYLLELDLPFQVIVTAFLDKPFYLISYFELLLDKNCSFSIQIAQWTAILYSQQLPKMKKEFLLFIEKYYKLLSRKMIMGILEKVNFWEGIEKYLTLVKDTQALINQCAIYQKYDILSDLFLKSEDPTQFINIVLSLIKSMNNDENKINSIFYQIIHNKPFIPAQIVPLLFQSADFAIEYINEYFFTLNDIYASITIMFYADGHSEDEIVKIVKDRKSDPYIALRICFQAKCYEASSQILWRLKNPEMAIDYALQNSIETAKNLIVANSKTSSNQKSQNALLKRGWLRLLKKTSGSARRDVMADVIETNLFNFEEITDYVDDEDTILQYQEIMSEAINSIQAASAPIHYRTKFLPIKIPDRPIKLTDKCVLCGSSIIGKKFVIFPCKHMAHSECLMRNATKLRIIDEKTKSDDQYLKSCPVCGFASIPVTTGTIDFK</sequence>
<dbReference type="EMBL" id="JAPFFF010000001">
    <property type="protein sequence ID" value="KAK8899709.1"/>
    <property type="molecule type" value="Genomic_DNA"/>
</dbReference>
<dbReference type="InterPro" id="IPR001841">
    <property type="entry name" value="Znf_RING"/>
</dbReference>
<dbReference type="SUPFAM" id="SSF57850">
    <property type="entry name" value="RING/U-box"/>
    <property type="match status" value="1"/>
</dbReference>
<dbReference type="PROSITE" id="PS50089">
    <property type="entry name" value="ZF_RING_2"/>
    <property type="match status" value="1"/>
</dbReference>
<keyword evidence="7" id="KW-1185">Reference proteome</keyword>
<dbReference type="PANTHER" id="PTHR23323:SF26">
    <property type="entry name" value="VACUOLAR PROTEIN SORTING-ASSOCIATED PROTEIN 18 HOMOLOG"/>
    <property type="match status" value="1"/>
</dbReference>
<comment type="caution">
    <text evidence="6">The sequence shown here is derived from an EMBL/GenBank/DDBJ whole genome shotgun (WGS) entry which is preliminary data.</text>
</comment>
<proteinExistence type="predicted"/>
<dbReference type="PANTHER" id="PTHR23323">
    <property type="entry name" value="VACUOLAR PROTEIN SORTING-ASSOCIATED PROTEIN"/>
    <property type="match status" value="1"/>
</dbReference>
<feature type="domain" description="RING-type" evidence="5">
    <location>
        <begin position="742"/>
        <end position="795"/>
    </location>
</feature>
<gene>
    <name evidence="6" type="ORF">M9Y10_002031</name>
</gene>